<evidence type="ECO:0000256" key="5">
    <source>
        <dbReference type="PIRSR" id="PIRSR634603-1"/>
    </source>
</evidence>
<dbReference type="AlphaFoldDB" id="A0A949TS28"/>
<name>A0A949TS28_9CLOT</name>
<feature type="binding site" evidence="7">
    <location>
        <position position="218"/>
    </location>
    <ligand>
        <name>Mg(2+)</name>
        <dbReference type="ChEBI" id="CHEBI:18420"/>
    </ligand>
</feature>
<feature type="binding site" evidence="7">
    <location>
        <position position="243"/>
    </location>
    <ligand>
        <name>Mg(2+)</name>
        <dbReference type="ChEBI" id="CHEBI:18420"/>
    </ligand>
</feature>
<evidence type="ECO:0000256" key="4">
    <source>
        <dbReference type="ARBA" id="ARBA00023235"/>
    </source>
</evidence>
<dbReference type="GO" id="GO:0006518">
    <property type="term" value="P:peptide metabolic process"/>
    <property type="evidence" value="ECO:0007669"/>
    <property type="project" value="UniProtKB-ARBA"/>
</dbReference>
<feature type="binding site" evidence="6">
    <location>
        <position position="297"/>
    </location>
    <ligand>
        <name>substrate</name>
    </ligand>
</feature>
<dbReference type="SFLD" id="SFLDF00010">
    <property type="entry name" value="dipeptide_epimerase"/>
    <property type="match status" value="1"/>
</dbReference>
<feature type="binding site" evidence="6">
    <location>
        <position position="24"/>
    </location>
    <ligand>
        <name>substrate</name>
    </ligand>
</feature>
<dbReference type="PROSITE" id="PS00908">
    <property type="entry name" value="MR_MLE_1"/>
    <property type="match status" value="1"/>
</dbReference>
<dbReference type="InterPro" id="IPR018110">
    <property type="entry name" value="Mandel_Rmase/mucon_lact_enz_CS"/>
</dbReference>
<evidence type="ECO:0000256" key="6">
    <source>
        <dbReference type="PIRSR" id="PIRSR634603-2"/>
    </source>
</evidence>
<dbReference type="InterPro" id="IPR013342">
    <property type="entry name" value="Mandelate_racemase_C"/>
</dbReference>
<dbReference type="GO" id="GO:0009063">
    <property type="term" value="P:amino acid catabolic process"/>
    <property type="evidence" value="ECO:0007669"/>
    <property type="project" value="InterPro"/>
</dbReference>
<reference evidence="10" key="1">
    <citation type="submission" date="2020-12" db="EMBL/GenBank/DDBJ databases">
        <title>Clostridium thailandense sp. nov., a novel acetogenic bacterium isolated from peat land soil in Thailand.</title>
        <authorList>
            <person name="Chaikitkaew S."/>
            <person name="Birkeland N.K."/>
        </authorList>
    </citation>
    <scope>NUCLEOTIDE SEQUENCE</scope>
    <source>
        <strain evidence="10">PL3</strain>
    </source>
</reference>
<dbReference type="Proteomes" id="UP000694308">
    <property type="component" value="Unassembled WGS sequence"/>
</dbReference>
<dbReference type="FunFam" id="3.30.390.10:FF:000009">
    <property type="entry name" value="Hydrophobic dipeptide epimerase"/>
    <property type="match status" value="1"/>
</dbReference>
<keyword evidence="3 7" id="KW-0460">Magnesium</keyword>
<evidence type="ECO:0000313" key="10">
    <source>
        <dbReference type="EMBL" id="MBV7275507.1"/>
    </source>
</evidence>
<dbReference type="InterPro" id="IPR034603">
    <property type="entry name" value="Dipeptide_epimerase"/>
</dbReference>
<dbReference type="GO" id="GO:0016855">
    <property type="term" value="F:racemase and epimerase activity, acting on amino acids and derivatives"/>
    <property type="evidence" value="ECO:0007669"/>
    <property type="project" value="UniProtKB-UniRule"/>
</dbReference>
<feature type="binding site" evidence="6">
    <location>
        <position position="160"/>
    </location>
    <ligand>
        <name>substrate</name>
    </ligand>
</feature>
<sequence length="360" mass="39270">MRIKDVQIGHISVPLVRPFKTALRTVNSVEDVIVKIITDTGNTGYGEAPPTAVITGDTKGSIICAIEDSIKKTIIGMDIENFEELMLKLDKSIVKNTSAKAAIDIALYDLYGQLYKAPLYKLLGGYRKEIITDITISVNSPEEMAIDSIDAIKHGYKTLKIKVGVDSDMDIKRMKAIREAVGYDVDLRIDANQGWKPKEAVYTLRKMEDAGLNIEFVEQPVEAHDIESLKFVTDNVHIPVMADESVFSPADALKIMQMRAADLVNIKLMKTGGLHNALKICSIAEIYGVECMIGCMLEAKVSVTAAVHLAAAKSVITKIDLDGPILCSEDPVDGGVVFQDNKISLSNEPGLGIKNIHGLK</sequence>
<dbReference type="PANTHER" id="PTHR48073">
    <property type="entry name" value="O-SUCCINYLBENZOATE SYNTHASE-RELATED"/>
    <property type="match status" value="1"/>
</dbReference>
<dbReference type="Pfam" id="PF02746">
    <property type="entry name" value="MR_MLE_N"/>
    <property type="match status" value="1"/>
</dbReference>
<evidence type="ECO:0000256" key="3">
    <source>
        <dbReference type="ARBA" id="ARBA00022842"/>
    </source>
</evidence>
<feature type="binding site" evidence="6">
    <location>
        <position position="322"/>
    </location>
    <ligand>
        <name>substrate</name>
    </ligand>
</feature>
<feature type="binding site" evidence="7">
    <location>
        <position position="190"/>
    </location>
    <ligand>
        <name>Mg(2+)</name>
        <dbReference type="ChEBI" id="CHEBI:18420"/>
    </ligand>
</feature>
<dbReference type="SMART" id="SM00922">
    <property type="entry name" value="MR_MLE"/>
    <property type="match status" value="1"/>
</dbReference>
<feature type="active site" description="Proton acceptor; specific for (S)-substrate epimerization" evidence="5">
    <location>
        <position position="267"/>
    </location>
</feature>
<dbReference type="SFLD" id="SFLDS00001">
    <property type="entry name" value="Enolase"/>
    <property type="match status" value="2"/>
</dbReference>
<dbReference type="InterPro" id="IPR013341">
    <property type="entry name" value="Mandelate_racemase_N_dom"/>
</dbReference>
<dbReference type="InterPro" id="IPR029065">
    <property type="entry name" value="Enolase_C-like"/>
</dbReference>
<evidence type="ECO:0000256" key="1">
    <source>
        <dbReference type="ARBA" id="ARBA00008031"/>
    </source>
</evidence>
<evidence type="ECO:0000256" key="2">
    <source>
        <dbReference type="ARBA" id="ARBA00022723"/>
    </source>
</evidence>
<feature type="active site" description="Proton acceptor; specific for (R)-substrate epimerization" evidence="5">
    <location>
        <position position="162"/>
    </location>
</feature>
<dbReference type="PANTHER" id="PTHR48073:SF2">
    <property type="entry name" value="O-SUCCINYLBENZOATE SYNTHASE"/>
    <property type="match status" value="1"/>
</dbReference>
<evidence type="ECO:0000313" key="11">
    <source>
        <dbReference type="Proteomes" id="UP000694308"/>
    </source>
</evidence>
<dbReference type="Pfam" id="PF13378">
    <property type="entry name" value="MR_MLE_C"/>
    <property type="match status" value="1"/>
</dbReference>
<evidence type="ECO:0000256" key="7">
    <source>
        <dbReference type="PIRSR" id="PIRSR634603-3"/>
    </source>
</evidence>
<organism evidence="10 11">
    <name type="scientific">Clostridium thailandense</name>
    <dbReference type="NCBI Taxonomy" id="2794346"/>
    <lineage>
        <taxon>Bacteria</taxon>
        <taxon>Bacillati</taxon>
        <taxon>Bacillota</taxon>
        <taxon>Clostridia</taxon>
        <taxon>Eubacteriales</taxon>
        <taxon>Clostridiaceae</taxon>
        <taxon>Clostridium</taxon>
    </lineage>
</organism>
<dbReference type="CDD" id="cd03319">
    <property type="entry name" value="L-Ala-DL-Glu_epimerase"/>
    <property type="match status" value="1"/>
</dbReference>
<dbReference type="RefSeq" id="WP_218322558.1">
    <property type="nucleotide sequence ID" value="NZ_JAEEGC010000125.1"/>
</dbReference>
<dbReference type="GO" id="GO:0000287">
    <property type="term" value="F:magnesium ion binding"/>
    <property type="evidence" value="ECO:0007669"/>
    <property type="project" value="UniProtKB-ARBA"/>
</dbReference>
<feature type="domain" description="Mandelate racemase/muconate lactonizing enzyme C-terminal" evidence="9">
    <location>
        <begin position="141"/>
        <end position="239"/>
    </location>
</feature>
<gene>
    <name evidence="10" type="ORF">I6U48_21625</name>
</gene>
<keyword evidence="4 8" id="KW-0413">Isomerase</keyword>
<dbReference type="SFLD" id="SFLDG00180">
    <property type="entry name" value="muconate_cycloisomerase"/>
    <property type="match status" value="2"/>
</dbReference>
<dbReference type="EMBL" id="JAEEGC010000125">
    <property type="protein sequence ID" value="MBV7275507.1"/>
    <property type="molecule type" value="Genomic_DNA"/>
</dbReference>
<dbReference type="EC" id="5.1.1.-" evidence="8"/>
<protein>
    <recommendedName>
        <fullName evidence="8">Dipeptide epimerase</fullName>
        <ecNumber evidence="8">5.1.1.-</ecNumber>
    </recommendedName>
</protein>
<feature type="binding site" evidence="6">
    <location>
        <position position="135"/>
    </location>
    <ligand>
        <name>substrate</name>
    </ligand>
</feature>
<comment type="similarity">
    <text evidence="1 8">Belongs to the mandelate racemase/muconate lactonizing enzyme family.</text>
</comment>
<comment type="cofactor">
    <cofactor evidence="7 8">
        <name>Mg(2+)</name>
        <dbReference type="ChEBI" id="CHEBI:18420"/>
    </cofactor>
    <text evidence="7 8">Binds 1 Mg(2+) ion per subunit.</text>
</comment>
<accession>A0A949TS28</accession>
<keyword evidence="11" id="KW-1185">Reference proteome</keyword>
<comment type="caution">
    <text evidence="10">The sequence shown here is derived from an EMBL/GenBank/DDBJ whole genome shotgun (WGS) entry which is preliminary data.</text>
</comment>
<dbReference type="SFLD" id="SFLDF00009">
    <property type="entry name" value="o-succinylbenzoate_synthase"/>
    <property type="match status" value="1"/>
</dbReference>
<proteinExistence type="inferred from homology"/>
<feature type="binding site" evidence="6">
    <location>
        <position position="295"/>
    </location>
    <ligand>
        <name>substrate</name>
    </ligand>
</feature>
<feature type="binding site" evidence="6">
    <location>
        <position position="320"/>
    </location>
    <ligand>
        <name>substrate</name>
    </ligand>
</feature>
<keyword evidence="2 7" id="KW-0479">Metal-binding</keyword>
<evidence type="ECO:0000259" key="9">
    <source>
        <dbReference type="SMART" id="SM00922"/>
    </source>
</evidence>
<evidence type="ECO:0000256" key="8">
    <source>
        <dbReference type="RuleBase" id="RU366006"/>
    </source>
</evidence>